<dbReference type="Proteomes" id="UP000000815">
    <property type="component" value="Chromosome"/>
</dbReference>
<gene>
    <name evidence="1" type="ordered locus">YPO3229</name>
</gene>
<reference evidence="1 2" key="1">
    <citation type="journal article" date="2001" name="Nature">
        <title>Genome sequence of Yersinia pestis, the causative agent of plague.</title>
        <authorList>
            <person name="Parkhill J."/>
            <person name="Wren B.W."/>
            <person name="Thomson N.R."/>
            <person name="Titball R.W."/>
            <person name="Holden M.T.G."/>
            <person name="Prentice M.B."/>
            <person name="Sebaihia M."/>
            <person name="James K.D."/>
            <person name="Churcher C."/>
            <person name="Mungall K.L."/>
            <person name="Baker S."/>
            <person name="Basham D."/>
            <person name="Bentley S.D."/>
            <person name="Brooks K."/>
            <person name="Cerdeno-Tarraga A.M."/>
            <person name="Chillingworth T."/>
            <person name="Cronin A."/>
            <person name="Davies R.M."/>
            <person name="Davis P."/>
            <person name="Dougan G."/>
            <person name="Feltwell T."/>
            <person name="Hamlin N."/>
            <person name="Holroyd S."/>
            <person name="Jagels K."/>
            <person name="Leather S."/>
            <person name="Karlyshev A.V."/>
            <person name="Moule S."/>
            <person name="Oyston P.C.F."/>
            <person name="Quail M."/>
            <person name="Rutherford K."/>
            <person name="Simmonds M."/>
            <person name="Skelton J."/>
            <person name="Stevens K."/>
            <person name="Whitehead S."/>
            <person name="Barrell B.G."/>
        </authorList>
    </citation>
    <scope>NUCLEOTIDE SEQUENCE [LARGE SCALE GENOMIC DNA]</scope>
    <source>
        <strain evidence="2">CO-92 / Biovar Orientalis</strain>
    </source>
</reference>
<name>Q74WX2_YERPE</name>
<keyword evidence="2" id="KW-1185">Reference proteome</keyword>
<dbReference type="PATRIC" id="fig|632.153.peg.3824"/>
<evidence type="ECO:0000313" key="1">
    <source>
        <dbReference type="EMBL" id="CAL21823.1"/>
    </source>
</evidence>
<proteinExistence type="predicted"/>
<dbReference type="EMBL" id="AL590842">
    <property type="protein sequence ID" value="CAL21823.1"/>
    <property type="molecule type" value="Genomic_DNA"/>
</dbReference>
<dbReference type="PaxDb" id="214092-YPO3229"/>
<dbReference type="PIR" id="AD0392">
    <property type="entry name" value="AD0392"/>
</dbReference>
<organism evidence="1 2">
    <name type="scientific">Yersinia pestis</name>
    <dbReference type="NCBI Taxonomy" id="632"/>
    <lineage>
        <taxon>Bacteria</taxon>
        <taxon>Pseudomonadati</taxon>
        <taxon>Pseudomonadota</taxon>
        <taxon>Gammaproteobacteria</taxon>
        <taxon>Enterobacterales</taxon>
        <taxon>Yersiniaceae</taxon>
        <taxon>Yersinia</taxon>
    </lineage>
</organism>
<dbReference type="AlphaFoldDB" id="Q74WX2"/>
<dbReference type="HOGENOM" id="CLU_3105569_0_0_6"/>
<dbReference type="KEGG" id="ype:YPO3229"/>
<evidence type="ECO:0000313" key="2">
    <source>
        <dbReference type="Proteomes" id="UP000000815"/>
    </source>
</evidence>
<protein>
    <submittedName>
        <fullName evidence="1">Uncharacterized protein</fullName>
    </submittedName>
</protein>
<sequence>MSPFQISIQQWGWLSDSLCYLITKGFNKKRALKSTVFISMPQLNSYTYCYL</sequence>
<accession>Q74WX2</accession>